<evidence type="ECO:0000313" key="7">
    <source>
        <dbReference type="Proteomes" id="UP000232453"/>
    </source>
</evidence>
<gene>
    <name evidence="6" type="ORF">ATL51_4040</name>
</gene>
<dbReference type="Proteomes" id="UP000232453">
    <property type="component" value="Unassembled WGS sequence"/>
</dbReference>
<dbReference type="RefSeq" id="WP_100879543.1">
    <property type="nucleotide sequence ID" value="NZ_JBICSI010000006.1"/>
</dbReference>
<evidence type="ECO:0000313" key="6">
    <source>
        <dbReference type="EMBL" id="PKB32317.1"/>
    </source>
</evidence>
<evidence type="ECO:0000256" key="3">
    <source>
        <dbReference type="ARBA" id="ARBA00023163"/>
    </source>
</evidence>
<keyword evidence="1" id="KW-0805">Transcription regulation</keyword>
<feature type="DNA-binding region" description="H-T-H motif" evidence="4">
    <location>
        <begin position="29"/>
        <end position="48"/>
    </location>
</feature>
<dbReference type="PANTHER" id="PTHR30055:SF234">
    <property type="entry name" value="HTH-TYPE TRANSCRIPTIONAL REGULATOR BETI"/>
    <property type="match status" value="1"/>
</dbReference>
<evidence type="ECO:0000259" key="5">
    <source>
        <dbReference type="PROSITE" id="PS50977"/>
    </source>
</evidence>
<dbReference type="InterPro" id="IPR009057">
    <property type="entry name" value="Homeodomain-like_sf"/>
</dbReference>
<proteinExistence type="predicted"/>
<reference evidence="6 7" key="1">
    <citation type="submission" date="2017-11" db="EMBL/GenBank/DDBJ databases">
        <title>Sequencing the genomes of 1000 actinobacteria strains.</title>
        <authorList>
            <person name="Klenk H.-P."/>
        </authorList>
    </citation>
    <scope>NUCLEOTIDE SEQUENCE [LARGE SCALE GENOMIC DNA]</scope>
    <source>
        <strain evidence="6 7">DSM 44104</strain>
    </source>
</reference>
<dbReference type="Pfam" id="PF00440">
    <property type="entry name" value="TetR_N"/>
    <property type="match status" value="1"/>
</dbReference>
<evidence type="ECO:0000256" key="1">
    <source>
        <dbReference type="ARBA" id="ARBA00023015"/>
    </source>
</evidence>
<dbReference type="GO" id="GO:0003700">
    <property type="term" value="F:DNA-binding transcription factor activity"/>
    <property type="evidence" value="ECO:0007669"/>
    <property type="project" value="TreeGrafter"/>
</dbReference>
<dbReference type="EMBL" id="PHUJ01000003">
    <property type="protein sequence ID" value="PKB32317.1"/>
    <property type="molecule type" value="Genomic_DNA"/>
</dbReference>
<evidence type="ECO:0000256" key="4">
    <source>
        <dbReference type="PROSITE-ProRule" id="PRU00335"/>
    </source>
</evidence>
<dbReference type="InterPro" id="IPR001647">
    <property type="entry name" value="HTH_TetR"/>
</dbReference>
<dbReference type="Gene3D" id="1.10.10.60">
    <property type="entry name" value="Homeodomain-like"/>
    <property type="match status" value="1"/>
</dbReference>
<dbReference type="SUPFAM" id="SSF46689">
    <property type="entry name" value="Homeodomain-like"/>
    <property type="match status" value="1"/>
</dbReference>
<dbReference type="InterPro" id="IPR050109">
    <property type="entry name" value="HTH-type_TetR-like_transc_reg"/>
</dbReference>
<comment type="caution">
    <text evidence="6">The sequence shown here is derived from an EMBL/GenBank/DDBJ whole genome shotgun (WGS) entry which is preliminary data.</text>
</comment>
<dbReference type="PANTHER" id="PTHR30055">
    <property type="entry name" value="HTH-TYPE TRANSCRIPTIONAL REGULATOR RUTR"/>
    <property type="match status" value="1"/>
</dbReference>
<dbReference type="Gene3D" id="1.10.357.10">
    <property type="entry name" value="Tetracycline Repressor, domain 2"/>
    <property type="match status" value="1"/>
</dbReference>
<dbReference type="GO" id="GO:0000976">
    <property type="term" value="F:transcription cis-regulatory region binding"/>
    <property type="evidence" value="ECO:0007669"/>
    <property type="project" value="TreeGrafter"/>
</dbReference>
<dbReference type="Pfam" id="PF17932">
    <property type="entry name" value="TetR_C_24"/>
    <property type="match status" value="1"/>
</dbReference>
<dbReference type="PROSITE" id="PS50977">
    <property type="entry name" value="HTH_TETR_2"/>
    <property type="match status" value="1"/>
</dbReference>
<keyword evidence="3" id="KW-0804">Transcription</keyword>
<organism evidence="6 7">
    <name type="scientific">Pseudonocardia alni</name>
    <name type="common">Amycolata alni</name>
    <dbReference type="NCBI Taxonomy" id="33907"/>
    <lineage>
        <taxon>Bacteria</taxon>
        <taxon>Bacillati</taxon>
        <taxon>Actinomycetota</taxon>
        <taxon>Actinomycetes</taxon>
        <taxon>Pseudonocardiales</taxon>
        <taxon>Pseudonocardiaceae</taxon>
        <taxon>Pseudonocardia</taxon>
    </lineage>
</organism>
<dbReference type="AlphaFoldDB" id="A0AA44ZQV0"/>
<accession>A0AA44ZQV0</accession>
<dbReference type="InterPro" id="IPR041490">
    <property type="entry name" value="KstR2_TetR_C"/>
</dbReference>
<feature type="domain" description="HTH tetR-type" evidence="5">
    <location>
        <begin position="6"/>
        <end position="66"/>
    </location>
</feature>
<sequence length="193" mass="21415">MARKRAARRRLVEHTAADVVAERGYEGAGFEEIGARLDLRGPSLHHYYSSQEELFLRTVENGHAEVLDRLRAIVARDLPAGERLRLLFVEQAIIELRDFRAFASLFLMSVPVPAIASRLAELRREHGQVVRSLACEVAEQHGVPPRRASIAVLPALGALGNLHSWYRPDGPLSLDRIATEVADVLLQPFLTAG</sequence>
<name>A0AA44ZQV0_PSEA5</name>
<protein>
    <submittedName>
        <fullName evidence="6">TetR family transcriptional regulator</fullName>
    </submittedName>
</protein>
<evidence type="ECO:0000256" key="2">
    <source>
        <dbReference type="ARBA" id="ARBA00023125"/>
    </source>
</evidence>
<keyword evidence="2 4" id="KW-0238">DNA-binding</keyword>